<dbReference type="InterPro" id="IPR036322">
    <property type="entry name" value="WD40_repeat_dom_sf"/>
</dbReference>
<evidence type="ECO:0000256" key="1">
    <source>
        <dbReference type="ARBA" id="ARBA00004496"/>
    </source>
</evidence>
<evidence type="ECO:0000256" key="2">
    <source>
        <dbReference type="ARBA" id="ARBA00022490"/>
    </source>
</evidence>
<evidence type="ECO:0000256" key="3">
    <source>
        <dbReference type="PROSITE-ProRule" id="PRU00221"/>
    </source>
</evidence>
<dbReference type="GO" id="GO:0007309">
    <property type="term" value="P:oocyte axis specification"/>
    <property type="evidence" value="ECO:0007669"/>
    <property type="project" value="TreeGrafter"/>
</dbReference>
<proteinExistence type="predicted"/>
<dbReference type="PROSITE" id="PS50082">
    <property type="entry name" value="WD_REPEATS_2"/>
    <property type="match status" value="1"/>
</dbReference>
<gene>
    <name evidence="4" type="ORF">KUF71_008020</name>
</gene>
<feature type="repeat" description="WD" evidence="3">
    <location>
        <begin position="162"/>
        <end position="184"/>
    </location>
</feature>
<comment type="caution">
    <text evidence="4">The sequence shown here is derived from an EMBL/GenBank/DDBJ whole genome shotgun (WGS) entry which is preliminary data.</text>
</comment>
<dbReference type="InterPro" id="IPR015943">
    <property type="entry name" value="WD40/YVTN_repeat-like_dom_sf"/>
</dbReference>
<dbReference type="GO" id="GO:0034709">
    <property type="term" value="C:methylosome"/>
    <property type="evidence" value="ECO:0007669"/>
    <property type="project" value="TreeGrafter"/>
</dbReference>
<dbReference type="AlphaFoldDB" id="A0AAE1LHZ9"/>
<reference evidence="4" key="1">
    <citation type="submission" date="2021-07" db="EMBL/GenBank/DDBJ databases">
        <authorList>
            <person name="Catto M.A."/>
            <person name="Jacobson A."/>
            <person name="Kennedy G."/>
            <person name="Labadie P."/>
            <person name="Hunt B.G."/>
            <person name="Srinivasan R."/>
        </authorList>
    </citation>
    <scope>NUCLEOTIDE SEQUENCE</scope>
    <source>
        <strain evidence="4">PL_HMW_Pooled</strain>
        <tissue evidence="4">Head</tissue>
    </source>
</reference>
<keyword evidence="5" id="KW-1185">Reference proteome</keyword>
<comment type="subcellular location">
    <subcellularLocation>
        <location evidence="1">Cytoplasm</location>
    </subcellularLocation>
</comment>
<dbReference type="PANTHER" id="PTHR46853">
    <property type="entry name" value="METHYLOSOME PROTEIN 50"/>
    <property type="match status" value="1"/>
</dbReference>
<dbReference type="Pfam" id="PF00400">
    <property type="entry name" value="WD40"/>
    <property type="match status" value="2"/>
</dbReference>
<reference evidence="4" key="2">
    <citation type="journal article" date="2023" name="BMC Genomics">
        <title>Pest status, molecular evolution, and epigenetic factors derived from the genome assembly of Frankliniella fusca, a thysanopteran phytovirus vector.</title>
        <authorList>
            <person name="Catto M.A."/>
            <person name="Labadie P.E."/>
            <person name="Jacobson A.L."/>
            <person name="Kennedy G.G."/>
            <person name="Srinivasan R."/>
            <person name="Hunt B.G."/>
        </authorList>
    </citation>
    <scope>NUCLEOTIDE SEQUENCE</scope>
    <source>
        <strain evidence="4">PL_HMW_Pooled</strain>
    </source>
</reference>
<dbReference type="InterPro" id="IPR001680">
    <property type="entry name" value="WD40_rpt"/>
</dbReference>
<name>A0AAE1LHZ9_9NEOP</name>
<sequence length="356" mass="38539">MTSFSSKAMSDSNVLCEPRRIVPTGPTPPTMDKHFDFLEWSPDGNLLLVGTSDLTSRAWGGSIWLFNADETLDAETEKGWHPQAKQCIVGASLDCGLSVARFMHSSEKFVIGCDSGAIQINSIKKYIELPSSSGSIVGEASLCEHNDMVLDMDDLGGEGLNFVTCSQDKSIKVWDLEALLATHTFSPAHGRSVTSVRACPNQSSCFASCARDGSALIWDTREELPASCVMNPNGIGLTSLAWADENLLVVGGVSGQLSLIDIRNTSESKKLHLQARPTFSMRSIPSGTGLIAVCQDNTQVSVVDCKSETFQTVYTADTHEDFVRGLSWHPKKLSLWSCGWDSKVSSHQLKLDSNGV</sequence>
<dbReference type="InterPro" id="IPR052139">
    <property type="entry name" value="Methylosome_Comp_WDR77"/>
</dbReference>
<protein>
    <submittedName>
        <fullName evidence="4">Methylosome protein 50</fullName>
    </submittedName>
</protein>
<keyword evidence="3" id="KW-0853">WD repeat</keyword>
<accession>A0AAE1LHZ9</accession>
<dbReference type="PANTHER" id="PTHR46853:SF1">
    <property type="entry name" value="METHYLOSOME PROTEIN 50"/>
    <property type="match status" value="1"/>
</dbReference>
<dbReference type="EMBL" id="JAHWGI010000960">
    <property type="protein sequence ID" value="KAK3918772.1"/>
    <property type="molecule type" value="Genomic_DNA"/>
</dbReference>
<organism evidence="4 5">
    <name type="scientific">Frankliniella fusca</name>
    <dbReference type="NCBI Taxonomy" id="407009"/>
    <lineage>
        <taxon>Eukaryota</taxon>
        <taxon>Metazoa</taxon>
        <taxon>Ecdysozoa</taxon>
        <taxon>Arthropoda</taxon>
        <taxon>Hexapoda</taxon>
        <taxon>Insecta</taxon>
        <taxon>Pterygota</taxon>
        <taxon>Neoptera</taxon>
        <taxon>Paraneoptera</taxon>
        <taxon>Thysanoptera</taxon>
        <taxon>Terebrantia</taxon>
        <taxon>Thripoidea</taxon>
        <taxon>Thripidae</taxon>
        <taxon>Frankliniella</taxon>
    </lineage>
</organism>
<keyword evidence="2" id="KW-0963">Cytoplasm</keyword>
<evidence type="ECO:0000313" key="5">
    <source>
        <dbReference type="Proteomes" id="UP001219518"/>
    </source>
</evidence>
<dbReference type="SMART" id="SM00320">
    <property type="entry name" value="WD40"/>
    <property type="match status" value="6"/>
</dbReference>
<dbReference type="SUPFAM" id="SSF50978">
    <property type="entry name" value="WD40 repeat-like"/>
    <property type="match status" value="1"/>
</dbReference>
<evidence type="ECO:0000313" key="4">
    <source>
        <dbReference type="EMBL" id="KAK3918772.1"/>
    </source>
</evidence>
<dbReference type="Gene3D" id="2.130.10.10">
    <property type="entry name" value="YVTN repeat-like/Quinoprotein amine dehydrogenase"/>
    <property type="match status" value="1"/>
</dbReference>
<dbReference type="Proteomes" id="UP001219518">
    <property type="component" value="Unassembled WGS sequence"/>
</dbReference>